<dbReference type="OrthoDB" id="81950at2"/>
<geneLocation type="plasmid" evidence="2">
    <name>pjmub5056 dna</name>
</geneLocation>
<dbReference type="KEGG" id="lhg:JMUB5056_p1008"/>
<reference evidence="1 2" key="1">
    <citation type="submission" date="2019-07" db="EMBL/GenBank/DDBJ databases">
        <title>Complete Genome Sequence of Leptotrichia hongkongensis Strain JMUB5056.</title>
        <authorList>
            <person name="Watanabe S."/>
            <person name="Cui L."/>
        </authorList>
    </citation>
    <scope>NUCLEOTIDE SEQUENCE [LARGE SCALE GENOMIC DNA]</scope>
    <source>
        <strain evidence="1 2">JMUB5056</strain>
        <plasmid evidence="2">pjmub5056 dna</plasmid>
    </source>
</reference>
<dbReference type="Proteomes" id="UP000321561">
    <property type="component" value="Plasmid pJMUB5056"/>
</dbReference>
<organism evidence="1 2">
    <name type="scientific">Leptotrichia hongkongensis</name>
    <dbReference type="NCBI Taxonomy" id="554406"/>
    <lineage>
        <taxon>Bacteria</taxon>
        <taxon>Fusobacteriati</taxon>
        <taxon>Fusobacteriota</taxon>
        <taxon>Fusobacteriia</taxon>
        <taxon>Fusobacteriales</taxon>
        <taxon>Leptotrichiaceae</taxon>
        <taxon>Leptotrichia</taxon>
    </lineage>
</organism>
<protein>
    <submittedName>
        <fullName evidence="1">Uncharacterized protein</fullName>
    </submittedName>
</protein>
<sequence length="210" mass="24703">MSKKFNLNLSKINSKKVPVVAKIESLYNINYEELDISGTEKEKLIKYENDITFHKEKSIEHIFKYSKAIFEANQIFSNRGNGLFGKWIEKLGIDRDSANVAIRKYSLFLEYQTKGLKKPEKVLELPNRTVKTLTGQKKDNFKETEIIEVITSDNPSSKLKEIEEQKEAIKLSDIEEKRIFLTREKVKRQHLIKKIRQEIRDIEEQIKDLI</sequence>
<dbReference type="AlphaFoldDB" id="A0A510LB95"/>
<gene>
    <name evidence="1" type="ORF">JMUB5056_p1008</name>
</gene>
<dbReference type="RefSeq" id="WP_147006484.1">
    <property type="nucleotide sequence ID" value="NZ_AP019847.1"/>
</dbReference>
<accession>A0A510LB95</accession>
<proteinExistence type="predicted"/>
<name>A0A510LB95_9FUSO</name>
<evidence type="ECO:0000313" key="2">
    <source>
        <dbReference type="Proteomes" id="UP000321561"/>
    </source>
</evidence>
<evidence type="ECO:0000313" key="1">
    <source>
        <dbReference type="EMBL" id="BBM60629.1"/>
    </source>
</evidence>
<keyword evidence="1" id="KW-0614">Plasmid</keyword>
<dbReference type="EMBL" id="AP019847">
    <property type="protein sequence ID" value="BBM60629.1"/>
    <property type="molecule type" value="Genomic_DNA"/>
</dbReference>